<dbReference type="AlphaFoldDB" id="A0A646KBK8"/>
<comment type="caution">
    <text evidence="2">The sequence shown here is derived from an EMBL/GenBank/DDBJ whole genome shotgun (WGS) entry which is preliminary data.</text>
</comment>
<sequence length="148" mass="15630">MSPTPAPVTPAELRRRVRDSAALQMKVRELAAEQVLTSREAAAAAARAKEKADLEAREAAAVALRLFGDTDLVAGLLDVPADELEREAKAVTAARAKEVIESLRAHASRPRTRRTRPTATPTDAAEPRTSEAADTSRPVAATGIADVG</sequence>
<gene>
    <name evidence="2" type="ORF">FF041_03695</name>
</gene>
<dbReference type="RefSeq" id="WP_153520982.1">
    <property type="nucleotide sequence ID" value="NZ_JBEPDZ010000058.1"/>
</dbReference>
<dbReference type="Proteomes" id="UP000419138">
    <property type="component" value="Unassembled WGS sequence"/>
</dbReference>
<accession>A0A646KBK8</accession>
<evidence type="ECO:0000313" key="3">
    <source>
        <dbReference type="Proteomes" id="UP000419138"/>
    </source>
</evidence>
<name>A0A646KBK8_STRJU</name>
<organism evidence="2 3">
    <name type="scientific">Streptomyces jumonjinensis</name>
    <dbReference type="NCBI Taxonomy" id="1945"/>
    <lineage>
        <taxon>Bacteria</taxon>
        <taxon>Bacillati</taxon>
        <taxon>Actinomycetota</taxon>
        <taxon>Actinomycetes</taxon>
        <taxon>Kitasatosporales</taxon>
        <taxon>Streptomycetaceae</taxon>
        <taxon>Streptomyces</taxon>
    </lineage>
</organism>
<feature type="compositionally biased region" description="Basic residues" evidence="1">
    <location>
        <begin position="106"/>
        <end position="116"/>
    </location>
</feature>
<dbReference type="EMBL" id="VCLA01000024">
    <property type="protein sequence ID" value="MQS99336.1"/>
    <property type="molecule type" value="Genomic_DNA"/>
</dbReference>
<feature type="region of interest" description="Disordered" evidence="1">
    <location>
        <begin position="102"/>
        <end position="148"/>
    </location>
</feature>
<proteinExistence type="predicted"/>
<evidence type="ECO:0000256" key="1">
    <source>
        <dbReference type="SAM" id="MobiDB-lite"/>
    </source>
</evidence>
<protein>
    <submittedName>
        <fullName evidence="2">Uncharacterized protein</fullName>
    </submittedName>
</protein>
<keyword evidence="3" id="KW-1185">Reference proteome</keyword>
<reference evidence="2 3" key="1">
    <citation type="submission" date="2019-05" db="EMBL/GenBank/DDBJ databases">
        <title>Comparative genomics and metabolomics analyses of clavulanic acid producing Streptomyces species provides insight into specialized metabolism and evolution of beta-lactam biosynthetic gene clusters.</title>
        <authorList>
            <person name="Moore M.A."/>
            <person name="Cruz-Morales P."/>
            <person name="Barona Gomez F."/>
            <person name="Kapil T."/>
        </authorList>
    </citation>
    <scope>NUCLEOTIDE SEQUENCE [LARGE SCALE GENOMIC DNA]</scope>
    <source>
        <strain evidence="2 3">NRRL 5741</strain>
    </source>
</reference>
<evidence type="ECO:0000313" key="2">
    <source>
        <dbReference type="EMBL" id="MQS99336.1"/>
    </source>
</evidence>